<dbReference type="EMBL" id="JAYKXP010000059">
    <property type="protein sequence ID" value="KAK7033907.1"/>
    <property type="molecule type" value="Genomic_DNA"/>
</dbReference>
<dbReference type="Proteomes" id="UP001383192">
    <property type="component" value="Unassembled WGS sequence"/>
</dbReference>
<sequence length="309" mass="33980">MIVHHIIRSSPQTCHSEKGTPSLGDVLFTMTYHFRPAPVHTNSGVVSFDHVGVVPLTGPSENTCTHPGPPHTTDFPQPTPASTDNAEYSYIPESIVNVDGNQQMHLHFDYRGFQPDTSSCQATDTSNSPDTRNGGASFPENQEFAFVEPCQAVPQDFSSTSNDSRLSTGTTFYSTNDGARIPTVHQIRECDALGLNGRPFAPYPNLPCQEDCPEYYLATDVSRDAYFWGPKVVHDFQYNAEFHNYQLAREDHRGDLSGHIQSGFVEVHGENFNDGSAVPTSFDGQFLLADGHGHDYYAPSQSPTESLCA</sequence>
<organism evidence="2 3">
    <name type="scientific">Paramarasmius palmivorus</name>
    <dbReference type="NCBI Taxonomy" id="297713"/>
    <lineage>
        <taxon>Eukaryota</taxon>
        <taxon>Fungi</taxon>
        <taxon>Dikarya</taxon>
        <taxon>Basidiomycota</taxon>
        <taxon>Agaricomycotina</taxon>
        <taxon>Agaricomycetes</taxon>
        <taxon>Agaricomycetidae</taxon>
        <taxon>Agaricales</taxon>
        <taxon>Marasmiineae</taxon>
        <taxon>Marasmiaceae</taxon>
        <taxon>Paramarasmius</taxon>
    </lineage>
</organism>
<dbReference type="AlphaFoldDB" id="A0AAW0C4N0"/>
<evidence type="ECO:0000313" key="3">
    <source>
        <dbReference type="Proteomes" id="UP001383192"/>
    </source>
</evidence>
<name>A0AAW0C4N0_9AGAR</name>
<feature type="region of interest" description="Disordered" evidence="1">
    <location>
        <begin position="117"/>
        <end position="138"/>
    </location>
</feature>
<feature type="compositionally biased region" description="Polar residues" evidence="1">
    <location>
        <begin position="117"/>
        <end position="131"/>
    </location>
</feature>
<gene>
    <name evidence="2" type="ORF">VNI00_012531</name>
</gene>
<evidence type="ECO:0000313" key="2">
    <source>
        <dbReference type="EMBL" id="KAK7033907.1"/>
    </source>
</evidence>
<protein>
    <submittedName>
        <fullName evidence="2">Uncharacterized protein</fullName>
    </submittedName>
</protein>
<comment type="caution">
    <text evidence="2">The sequence shown here is derived from an EMBL/GenBank/DDBJ whole genome shotgun (WGS) entry which is preliminary data.</text>
</comment>
<proteinExistence type="predicted"/>
<accession>A0AAW0C4N0</accession>
<reference evidence="2 3" key="1">
    <citation type="submission" date="2024-01" db="EMBL/GenBank/DDBJ databases">
        <title>A draft genome for a cacao thread blight-causing isolate of Paramarasmius palmivorus.</title>
        <authorList>
            <person name="Baruah I.K."/>
            <person name="Bukari Y."/>
            <person name="Amoako-Attah I."/>
            <person name="Meinhardt L.W."/>
            <person name="Bailey B.A."/>
            <person name="Cohen S.P."/>
        </authorList>
    </citation>
    <scope>NUCLEOTIDE SEQUENCE [LARGE SCALE GENOMIC DNA]</scope>
    <source>
        <strain evidence="2 3">GH-12</strain>
    </source>
</reference>
<evidence type="ECO:0000256" key="1">
    <source>
        <dbReference type="SAM" id="MobiDB-lite"/>
    </source>
</evidence>
<keyword evidence="3" id="KW-1185">Reference proteome</keyword>
<feature type="region of interest" description="Disordered" evidence="1">
    <location>
        <begin position="60"/>
        <end position="81"/>
    </location>
</feature>